<dbReference type="Proteomes" id="UP000240830">
    <property type="component" value="Unassembled WGS sequence"/>
</dbReference>
<gene>
    <name evidence="3" type="ORF">PSACC_01724</name>
</gene>
<evidence type="ECO:0000256" key="2">
    <source>
        <dbReference type="SAM" id="SignalP"/>
    </source>
</evidence>
<sequence length="280" mass="30884">MRLSATIYRIPWSTAILIVLLLSRGTGSTGSGLKEPSEDDIKMQSRNVAALIKDFDRLALPALGGEKVITGHSGSVGSALNLPAPKAIIEERHDIQKLRDALNSKDRTPVPLPDNFKLSPKLVNGLTLDGAKTFWFQELQGSSISEEERLEKRLNGRKRPFVGDEERAKPSGTTPPKSTTQSATFTNIQSLESTSTTPHSLLAEFGVGLDPSTPIGRIYIILSKTQLGEDLVRYYNELSEQGRQLDLKTLNFTLKMLEKLAGKDEKAINKKHSIINYMRS</sequence>
<protein>
    <submittedName>
        <fullName evidence="3">Uncharacterized protein</fullName>
    </submittedName>
</protein>
<organism evidence="3 4">
    <name type="scientific">Paramicrosporidium saccamoebae</name>
    <dbReference type="NCBI Taxonomy" id="1246581"/>
    <lineage>
        <taxon>Eukaryota</taxon>
        <taxon>Fungi</taxon>
        <taxon>Fungi incertae sedis</taxon>
        <taxon>Cryptomycota</taxon>
        <taxon>Cryptomycota incertae sedis</taxon>
        <taxon>Paramicrosporidium</taxon>
    </lineage>
</organism>
<feature type="chain" id="PRO_5014173368" evidence="2">
    <location>
        <begin position="29"/>
        <end position="280"/>
    </location>
</feature>
<evidence type="ECO:0000256" key="1">
    <source>
        <dbReference type="SAM" id="MobiDB-lite"/>
    </source>
</evidence>
<dbReference type="EMBL" id="MTSL01000122">
    <property type="protein sequence ID" value="PJF18461.1"/>
    <property type="molecule type" value="Genomic_DNA"/>
</dbReference>
<evidence type="ECO:0000313" key="4">
    <source>
        <dbReference type="Proteomes" id="UP000240830"/>
    </source>
</evidence>
<feature type="signal peptide" evidence="2">
    <location>
        <begin position="1"/>
        <end position="28"/>
    </location>
</feature>
<evidence type="ECO:0000313" key="3">
    <source>
        <dbReference type="EMBL" id="PJF18461.1"/>
    </source>
</evidence>
<dbReference type="AlphaFoldDB" id="A0A2H9TL19"/>
<feature type="region of interest" description="Disordered" evidence="1">
    <location>
        <begin position="147"/>
        <end position="183"/>
    </location>
</feature>
<keyword evidence="4" id="KW-1185">Reference proteome</keyword>
<keyword evidence="2" id="KW-0732">Signal</keyword>
<name>A0A2H9TL19_9FUNG</name>
<comment type="caution">
    <text evidence="3">The sequence shown here is derived from an EMBL/GenBank/DDBJ whole genome shotgun (WGS) entry which is preliminary data.</text>
</comment>
<proteinExistence type="predicted"/>
<accession>A0A2H9TL19</accession>
<reference evidence="3 4" key="1">
    <citation type="submission" date="2016-10" db="EMBL/GenBank/DDBJ databases">
        <title>The genome of Paramicrosporidium saccamoebae is the missing link in understanding Cryptomycota and Microsporidia evolution.</title>
        <authorList>
            <person name="Quandt C.A."/>
            <person name="Beaudet D."/>
            <person name="Corsaro D."/>
            <person name="Michel R."/>
            <person name="Corradi N."/>
            <person name="James T."/>
        </authorList>
    </citation>
    <scope>NUCLEOTIDE SEQUENCE [LARGE SCALE GENOMIC DNA]</scope>
    <source>
        <strain evidence="3 4">KSL3</strain>
    </source>
</reference>
<feature type="compositionally biased region" description="Low complexity" evidence="1">
    <location>
        <begin position="170"/>
        <end position="180"/>
    </location>
</feature>